<dbReference type="SMART" id="SM00075">
    <property type="entry name" value="HYDRO"/>
    <property type="match status" value="1"/>
</dbReference>
<keyword evidence="3 8" id="KW-0134">Cell wall</keyword>
<evidence type="ECO:0000313" key="9">
    <source>
        <dbReference type="EMBL" id="SJL01431.1"/>
    </source>
</evidence>
<evidence type="ECO:0000256" key="7">
    <source>
        <dbReference type="ARBA" id="ARBA00093546"/>
    </source>
</evidence>
<evidence type="ECO:0000256" key="8">
    <source>
        <dbReference type="RuleBase" id="RU365009"/>
    </source>
</evidence>
<organism evidence="9 10">
    <name type="scientific">Armillaria ostoyae</name>
    <name type="common">Armillaria root rot fungus</name>
    <dbReference type="NCBI Taxonomy" id="47428"/>
    <lineage>
        <taxon>Eukaryota</taxon>
        <taxon>Fungi</taxon>
        <taxon>Dikarya</taxon>
        <taxon>Basidiomycota</taxon>
        <taxon>Agaricomycotina</taxon>
        <taxon>Agaricomycetes</taxon>
        <taxon>Agaricomycetidae</taxon>
        <taxon>Agaricales</taxon>
        <taxon>Marasmiineae</taxon>
        <taxon>Physalacriaceae</taxon>
        <taxon>Armillaria</taxon>
    </lineage>
</organism>
<gene>
    <name evidence="9" type="ORF">ARMOST_04753</name>
</gene>
<keyword evidence="4 8" id="KW-0964">Secreted</keyword>
<comment type="subcellular location">
    <subcellularLocation>
        <location evidence="1 8">Secreted</location>
        <location evidence="1 8">Cell wall</location>
    </subcellularLocation>
</comment>
<feature type="chain" id="PRO_5013988342" description="Hydrophobin" evidence="8">
    <location>
        <begin position="26"/>
        <end position="115"/>
    </location>
</feature>
<dbReference type="InterPro" id="IPR001338">
    <property type="entry name" value="Class_I_Hydrophobin"/>
</dbReference>
<proteinExistence type="inferred from homology"/>
<name>A0A284QY84_ARMOS</name>
<dbReference type="Proteomes" id="UP000219338">
    <property type="component" value="Unassembled WGS sequence"/>
</dbReference>
<keyword evidence="6" id="KW-0325">Glycoprotein</keyword>
<dbReference type="AlphaFoldDB" id="A0A284QY84"/>
<dbReference type="GO" id="GO:0005199">
    <property type="term" value="F:structural constituent of cell wall"/>
    <property type="evidence" value="ECO:0007669"/>
    <property type="project" value="InterPro"/>
</dbReference>
<evidence type="ECO:0000256" key="6">
    <source>
        <dbReference type="ARBA" id="ARBA00023180"/>
    </source>
</evidence>
<protein>
    <recommendedName>
        <fullName evidence="8">Hydrophobin</fullName>
    </recommendedName>
</protein>
<keyword evidence="8" id="KW-0732">Signal</keyword>
<dbReference type="STRING" id="47428.A0A284QY84"/>
<evidence type="ECO:0000256" key="1">
    <source>
        <dbReference type="ARBA" id="ARBA00004191"/>
    </source>
</evidence>
<evidence type="ECO:0000256" key="4">
    <source>
        <dbReference type="ARBA" id="ARBA00022525"/>
    </source>
</evidence>
<dbReference type="EMBL" id="FUEG01000003">
    <property type="protein sequence ID" value="SJL01431.1"/>
    <property type="molecule type" value="Genomic_DNA"/>
</dbReference>
<reference evidence="10" key="1">
    <citation type="journal article" date="2017" name="Nat. Ecol. Evol.">
        <title>Genome expansion and lineage-specific genetic innovations in the forest pathogenic fungi Armillaria.</title>
        <authorList>
            <person name="Sipos G."/>
            <person name="Prasanna A.N."/>
            <person name="Walter M.C."/>
            <person name="O'Connor E."/>
            <person name="Balint B."/>
            <person name="Krizsan K."/>
            <person name="Kiss B."/>
            <person name="Hess J."/>
            <person name="Varga T."/>
            <person name="Slot J."/>
            <person name="Riley R."/>
            <person name="Boka B."/>
            <person name="Rigling D."/>
            <person name="Barry K."/>
            <person name="Lee J."/>
            <person name="Mihaltcheva S."/>
            <person name="LaButti K."/>
            <person name="Lipzen A."/>
            <person name="Waldron R."/>
            <person name="Moloney N.M."/>
            <person name="Sperisen C."/>
            <person name="Kredics L."/>
            <person name="Vagvoelgyi C."/>
            <person name="Patrignani A."/>
            <person name="Fitzpatrick D."/>
            <person name="Nagy I."/>
            <person name="Doyle S."/>
            <person name="Anderson J.B."/>
            <person name="Grigoriev I.V."/>
            <person name="Gueldener U."/>
            <person name="Muensterkoetter M."/>
            <person name="Nagy L.G."/>
        </authorList>
    </citation>
    <scope>NUCLEOTIDE SEQUENCE [LARGE SCALE GENOMIC DNA]</scope>
    <source>
        <strain evidence="10">C18/9</strain>
    </source>
</reference>
<comment type="similarity">
    <text evidence="2 8">Belongs to the fungal hydrophobin family.</text>
</comment>
<sequence>MFPRASTFLYALAAVTSILPALISAVVVGDTCTTGTLECCKYVGPQDKPAQTYLEAYAIPVTNTTTDIGINCTPVATLGDTESSACADQLACCTGKVCRNGVVVFGCTPVTLVPQ</sequence>
<accession>A0A284QY84</accession>
<dbReference type="GO" id="GO:0009277">
    <property type="term" value="C:fungal-type cell wall"/>
    <property type="evidence" value="ECO:0007669"/>
    <property type="project" value="InterPro"/>
</dbReference>
<comment type="subunit">
    <text evidence="7">Self-assembles to form functional amyloid fibrils called rodlets. Self-assembly into fibrillar rodlets occurs spontaneously at hydrophobic:hydrophilic interfaces and the rodlets further associate laterally to form amphipathic monolayers.</text>
</comment>
<feature type="signal peptide" evidence="8">
    <location>
        <begin position="1"/>
        <end position="25"/>
    </location>
</feature>
<evidence type="ECO:0000256" key="3">
    <source>
        <dbReference type="ARBA" id="ARBA00022512"/>
    </source>
</evidence>
<keyword evidence="5 8" id="KW-1015">Disulfide bond</keyword>
<evidence type="ECO:0000256" key="2">
    <source>
        <dbReference type="ARBA" id="ARBA00010446"/>
    </source>
</evidence>
<keyword evidence="10" id="KW-1185">Reference proteome</keyword>
<dbReference type="Pfam" id="PF01185">
    <property type="entry name" value="Hydrophobin"/>
    <property type="match status" value="1"/>
</dbReference>
<dbReference type="CDD" id="cd23507">
    <property type="entry name" value="hydrophobin_I"/>
    <property type="match status" value="1"/>
</dbReference>
<evidence type="ECO:0000313" key="10">
    <source>
        <dbReference type="Proteomes" id="UP000219338"/>
    </source>
</evidence>
<dbReference type="OrthoDB" id="4225815at2759"/>
<evidence type="ECO:0000256" key="5">
    <source>
        <dbReference type="ARBA" id="ARBA00023157"/>
    </source>
</evidence>
<dbReference type="OMA" id="DIGINCT"/>